<keyword evidence="6" id="KW-0648">Protein biosynthesis</keyword>
<feature type="coiled-coil region" evidence="3">
    <location>
        <begin position="5"/>
        <end position="46"/>
    </location>
</feature>
<dbReference type="EMBL" id="JBHLYR010000069">
    <property type="protein sequence ID" value="MFB9994911.1"/>
    <property type="molecule type" value="Genomic_DNA"/>
</dbReference>
<name>A0ABV6B8Z9_9DEIO</name>
<proteinExistence type="predicted"/>
<evidence type="ECO:0000256" key="3">
    <source>
        <dbReference type="SAM" id="Coils"/>
    </source>
</evidence>
<evidence type="ECO:0000259" key="4">
    <source>
        <dbReference type="Pfam" id="PF01272"/>
    </source>
</evidence>
<dbReference type="SUPFAM" id="SSF46557">
    <property type="entry name" value="GreA transcript cleavage protein, N-terminal domain"/>
    <property type="match status" value="1"/>
</dbReference>
<keyword evidence="2" id="KW-0804">Transcription</keyword>
<dbReference type="InterPro" id="IPR036805">
    <property type="entry name" value="Tscrpt_elong_fac_GreA/B_N_sf"/>
</dbReference>
<reference evidence="6 7" key="1">
    <citation type="submission" date="2024-09" db="EMBL/GenBank/DDBJ databases">
        <authorList>
            <person name="Sun Q."/>
            <person name="Mori K."/>
        </authorList>
    </citation>
    <scope>NUCLEOTIDE SEQUENCE [LARGE SCALE GENOMIC DNA]</scope>
    <source>
        <strain evidence="6 7">JCM 13503</strain>
    </source>
</reference>
<accession>A0ABV6B8Z9</accession>
<comment type="caution">
    <text evidence="6">The sequence shown here is derived from an EMBL/GenBank/DDBJ whole genome shotgun (WGS) entry which is preliminary data.</text>
</comment>
<keyword evidence="3" id="KW-0175">Coiled coil</keyword>
<evidence type="ECO:0000256" key="2">
    <source>
        <dbReference type="ARBA" id="ARBA00023163"/>
    </source>
</evidence>
<dbReference type="Proteomes" id="UP001589733">
    <property type="component" value="Unassembled WGS sequence"/>
</dbReference>
<dbReference type="InterPro" id="IPR023459">
    <property type="entry name" value="Tscrpt_elong_fac_GreA/B_fam"/>
</dbReference>
<keyword evidence="7" id="KW-1185">Reference proteome</keyword>
<keyword evidence="6" id="KW-0251">Elongation factor</keyword>
<dbReference type="InterPro" id="IPR022691">
    <property type="entry name" value="Tscrpt_elong_fac_GreA/B_N"/>
</dbReference>
<dbReference type="PANTHER" id="PTHR30437:SF4">
    <property type="entry name" value="TRANSCRIPTION ELONGATION FACTOR GREA"/>
    <property type="match status" value="1"/>
</dbReference>
<dbReference type="PIRSF" id="PIRSF006092">
    <property type="entry name" value="GreA_GreB"/>
    <property type="match status" value="1"/>
</dbReference>
<dbReference type="Pfam" id="PF01272">
    <property type="entry name" value="GreA_GreB"/>
    <property type="match status" value="1"/>
</dbReference>
<evidence type="ECO:0000313" key="7">
    <source>
        <dbReference type="Proteomes" id="UP001589733"/>
    </source>
</evidence>
<feature type="domain" description="Transcription elongation factor GreA/GreB N-terminal" evidence="5">
    <location>
        <begin position="6"/>
        <end position="76"/>
    </location>
</feature>
<evidence type="ECO:0000313" key="6">
    <source>
        <dbReference type="EMBL" id="MFB9994911.1"/>
    </source>
</evidence>
<keyword evidence="1" id="KW-0805">Transcription regulation</keyword>
<dbReference type="InterPro" id="IPR001437">
    <property type="entry name" value="Tscrpt_elong_fac_GreA/B_C"/>
</dbReference>
<organism evidence="6 7">
    <name type="scientific">Deinococcus oregonensis</name>
    <dbReference type="NCBI Taxonomy" id="1805970"/>
    <lineage>
        <taxon>Bacteria</taxon>
        <taxon>Thermotogati</taxon>
        <taxon>Deinococcota</taxon>
        <taxon>Deinococci</taxon>
        <taxon>Deinococcales</taxon>
        <taxon>Deinococcaceae</taxon>
        <taxon>Deinococcus</taxon>
    </lineage>
</organism>
<sequence>MPEEVQITQEGYAQLEQALDKERQRRDETIARMADAMDDAMDLEDRSLNAAQSQLELPSIETRILELEDALTRAIIVAPGDLSSDEVMVGSVVVLFDPDHDRELKVQLVSAIEISTLSEGVTQVSDDSPVGQALQGRHRGETFTVQLESGQVRYTVSRIAPA</sequence>
<gene>
    <name evidence="6" type="ORF">ACFFLM_23455</name>
</gene>
<dbReference type="Gene3D" id="1.10.287.180">
    <property type="entry name" value="Transcription elongation factor, GreA/GreB, N-terminal domain"/>
    <property type="match status" value="1"/>
</dbReference>
<dbReference type="Pfam" id="PF03449">
    <property type="entry name" value="GreA_GreB_N"/>
    <property type="match status" value="1"/>
</dbReference>
<feature type="domain" description="Transcription elongation factor GreA/GreB C-terminal" evidence="4">
    <location>
        <begin position="83"/>
        <end position="160"/>
    </location>
</feature>
<protein>
    <submittedName>
        <fullName evidence="6">GreA/GreB family elongation factor</fullName>
    </submittedName>
</protein>
<dbReference type="InterPro" id="IPR036953">
    <property type="entry name" value="GreA/GreB_C_sf"/>
</dbReference>
<dbReference type="PANTHER" id="PTHR30437">
    <property type="entry name" value="TRANSCRIPTION ELONGATION FACTOR GREA"/>
    <property type="match status" value="1"/>
</dbReference>
<dbReference type="SUPFAM" id="SSF54534">
    <property type="entry name" value="FKBP-like"/>
    <property type="match status" value="1"/>
</dbReference>
<dbReference type="RefSeq" id="WP_380016328.1">
    <property type="nucleotide sequence ID" value="NZ_JBHLYR010000069.1"/>
</dbReference>
<dbReference type="GO" id="GO:0003746">
    <property type="term" value="F:translation elongation factor activity"/>
    <property type="evidence" value="ECO:0007669"/>
    <property type="project" value="UniProtKB-KW"/>
</dbReference>
<dbReference type="Gene3D" id="3.10.50.30">
    <property type="entry name" value="Transcription elongation factor, GreA/GreB, C-terminal domain"/>
    <property type="match status" value="1"/>
</dbReference>
<evidence type="ECO:0000256" key="1">
    <source>
        <dbReference type="ARBA" id="ARBA00023015"/>
    </source>
</evidence>
<evidence type="ECO:0000259" key="5">
    <source>
        <dbReference type="Pfam" id="PF03449"/>
    </source>
</evidence>